<dbReference type="GeneID" id="70183655"/>
<reference evidence="9" key="1">
    <citation type="journal article" date="2021" name="Nat. Commun.">
        <title>Genetic determinants of endophytism in the Arabidopsis root mycobiome.</title>
        <authorList>
            <person name="Mesny F."/>
            <person name="Miyauchi S."/>
            <person name="Thiergart T."/>
            <person name="Pickel B."/>
            <person name="Atanasova L."/>
            <person name="Karlsson M."/>
            <person name="Huettel B."/>
            <person name="Barry K.W."/>
            <person name="Haridas S."/>
            <person name="Chen C."/>
            <person name="Bauer D."/>
            <person name="Andreopoulos W."/>
            <person name="Pangilinan J."/>
            <person name="LaButti K."/>
            <person name="Riley R."/>
            <person name="Lipzen A."/>
            <person name="Clum A."/>
            <person name="Drula E."/>
            <person name="Henrissat B."/>
            <person name="Kohler A."/>
            <person name="Grigoriev I.V."/>
            <person name="Martin F.M."/>
            <person name="Hacquard S."/>
        </authorList>
    </citation>
    <scope>NUCLEOTIDE SEQUENCE</scope>
    <source>
        <strain evidence="9">MPI-CAGE-CH-0230</strain>
    </source>
</reference>
<accession>A0A9P8Y8K9</accession>
<feature type="compositionally biased region" description="Basic and acidic residues" evidence="6">
    <location>
        <begin position="365"/>
        <end position="378"/>
    </location>
</feature>
<keyword evidence="4 7" id="KW-0472">Membrane</keyword>
<dbReference type="InterPro" id="IPR049326">
    <property type="entry name" value="Rhodopsin_dom_fungi"/>
</dbReference>
<keyword evidence="10" id="KW-1185">Reference proteome</keyword>
<keyword evidence="2 7" id="KW-0812">Transmembrane</keyword>
<feature type="transmembrane region" description="Helical" evidence="7">
    <location>
        <begin position="186"/>
        <end position="209"/>
    </location>
</feature>
<feature type="transmembrane region" description="Helical" evidence="7">
    <location>
        <begin position="136"/>
        <end position="158"/>
    </location>
</feature>
<feature type="transmembrane region" description="Helical" evidence="7">
    <location>
        <begin position="24"/>
        <end position="45"/>
    </location>
</feature>
<evidence type="ECO:0000256" key="1">
    <source>
        <dbReference type="ARBA" id="ARBA00004141"/>
    </source>
</evidence>
<keyword evidence="3 7" id="KW-1133">Transmembrane helix</keyword>
<dbReference type="PANTHER" id="PTHR33048:SF47">
    <property type="entry name" value="INTEGRAL MEMBRANE PROTEIN-RELATED"/>
    <property type="match status" value="1"/>
</dbReference>
<evidence type="ECO:0000256" key="5">
    <source>
        <dbReference type="ARBA" id="ARBA00038359"/>
    </source>
</evidence>
<comment type="similarity">
    <text evidence="5">Belongs to the SAT4 family.</text>
</comment>
<feature type="compositionally biased region" description="Low complexity" evidence="6">
    <location>
        <begin position="320"/>
        <end position="340"/>
    </location>
</feature>
<dbReference type="OrthoDB" id="5273647at2759"/>
<evidence type="ECO:0000313" key="9">
    <source>
        <dbReference type="EMBL" id="KAH7031688.1"/>
    </source>
</evidence>
<dbReference type="PANTHER" id="PTHR33048">
    <property type="entry name" value="PTH11-LIKE INTEGRAL MEMBRANE PROTEIN (AFU_ORTHOLOGUE AFUA_5G11245)"/>
    <property type="match status" value="1"/>
</dbReference>
<dbReference type="GO" id="GO:0016020">
    <property type="term" value="C:membrane"/>
    <property type="evidence" value="ECO:0007669"/>
    <property type="project" value="UniProtKB-SubCell"/>
</dbReference>
<comment type="subcellular location">
    <subcellularLocation>
        <location evidence="1">Membrane</location>
        <topology evidence="1">Multi-pass membrane protein</topology>
    </subcellularLocation>
</comment>
<dbReference type="AlphaFoldDB" id="A0A9P8Y8K9"/>
<comment type="caution">
    <text evidence="9">The sequence shown here is derived from an EMBL/GenBank/DDBJ whole genome shotgun (WGS) entry which is preliminary data.</text>
</comment>
<feature type="transmembrane region" description="Helical" evidence="7">
    <location>
        <begin position="221"/>
        <end position="241"/>
    </location>
</feature>
<evidence type="ECO:0000256" key="6">
    <source>
        <dbReference type="SAM" id="MobiDB-lite"/>
    </source>
</evidence>
<evidence type="ECO:0000256" key="3">
    <source>
        <dbReference type="ARBA" id="ARBA00022989"/>
    </source>
</evidence>
<organism evidence="9 10">
    <name type="scientific">Microdochium trichocladiopsis</name>
    <dbReference type="NCBI Taxonomy" id="1682393"/>
    <lineage>
        <taxon>Eukaryota</taxon>
        <taxon>Fungi</taxon>
        <taxon>Dikarya</taxon>
        <taxon>Ascomycota</taxon>
        <taxon>Pezizomycotina</taxon>
        <taxon>Sordariomycetes</taxon>
        <taxon>Xylariomycetidae</taxon>
        <taxon>Xylariales</taxon>
        <taxon>Microdochiaceae</taxon>
        <taxon>Microdochium</taxon>
    </lineage>
</organism>
<dbReference type="RefSeq" id="XP_046013368.1">
    <property type="nucleotide sequence ID" value="XM_046154109.1"/>
</dbReference>
<dbReference type="InterPro" id="IPR052337">
    <property type="entry name" value="SAT4-like"/>
</dbReference>
<evidence type="ECO:0000313" key="10">
    <source>
        <dbReference type="Proteomes" id="UP000756346"/>
    </source>
</evidence>
<evidence type="ECO:0000259" key="8">
    <source>
        <dbReference type="Pfam" id="PF20684"/>
    </source>
</evidence>
<gene>
    <name evidence="9" type="ORF">B0I36DRAFT_324432</name>
</gene>
<feature type="transmembrane region" description="Helical" evidence="7">
    <location>
        <begin position="100"/>
        <end position="124"/>
    </location>
</feature>
<feature type="region of interest" description="Disordered" evidence="6">
    <location>
        <begin position="313"/>
        <end position="384"/>
    </location>
</feature>
<sequence length="384" mass="41913">MSAAPPPLTLTQVAAIGENKGPTLIAVSALFIAICTVTVALRFAARASRSMKFDWDDWMSAVSLVLVILYCVTCIISVPYGVGKHTWAADPTEVWRIMEIAYFNALIYFTTHFFIKISILLFYKRIFTLNVKWFKWCVYALGVYTVGWYIGCFFAAMLQCVPPSLFWERFKPDGDMSGVCAVDNPALVISSSALNTVGDVLIFALPLFMLWQLQLKKSHKYALILVFATGAFAVAAGCVRLDSSVQAIELDADTTWITADIYMWTAVEAGVGLICACLPVIGPLFGLVKDRVSSYIISRSSKRGLRASTSDEESKIGYKSASGRPSNVSSSRDSRSAPSVENVGMAHSSPVPRPTQSGAGARGIVRTDEYSCESRPRVEPSSPV</sequence>
<evidence type="ECO:0000256" key="7">
    <source>
        <dbReference type="SAM" id="Phobius"/>
    </source>
</evidence>
<feature type="transmembrane region" description="Helical" evidence="7">
    <location>
        <begin position="261"/>
        <end position="288"/>
    </location>
</feature>
<dbReference type="Pfam" id="PF20684">
    <property type="entry name" value="Fung_rhodopsin"/>
    <property type="match status" value="1"/>
</dbReference>
<proteinExistence type="inferred from homology"/>
<protein>
    <recommendedName>
        <fullName evidence="8">Rhodopsin domain-containing protein</fullName>
    </recommendedName>
</protein>
<evidence type="ECO:0000256" key="2">
    <source>
        <dbReference type="ARBA" id="ARBA00022692"/>
    </source>
</evidence>
<feature type="transmembrane region" description="Helical" evidence="7">
    <location>
        <begin position="57"/>
        <end position="80"/>
    </location>
</feature>
<dbReference type="EMBL" id="JAGTJQ010000005">
    <property type="protein sequence ID" value="KAH7031688.1"/>
    <property type="molecule type" value="Genomic_DNA"/>
</dbReference>
<evidence type="ECO:0000256" key="4">
    <source>
        <dbReference type="ARBA" id="ARBA00023136"/>
    </source>
</evidence>
<dbReference type="Proteomes" id="UP000756346">
    <property type="component" value="Unassembled WGS sequence"/>
</dbReference>
<feature type="domain" description="Rhodopsin" evidence="8">
    <location>
        <begin position="41"/>
        <end position="285"/>
    </location>
</feature>
<name>A0A9P8Y8K9_9PEZI</name>